<dbReference type="HOGENOM" id="CLU_3367308_0_0_6"/>
<gene>
    <name evidence="1" type="ordered locus">SVI_3485</name>
</gene>
<keyword evidence="2" id="KW-1185">Reference proteome</keyword>
<dbReference type="Proteomes" id="UP000002350">
    <property type="component" value="Chromosome"/>
</dbReference>
<evidence type="ECO:0000313" key="2">
    <source>
        <dbReference type="Proteomes" id="UP000002350"/>
    </source>
</evidence>
<dbReference type="AlphaFoldDB" id="D4ZBR1"/>
<protein>
    <submittedName>
        <fullName evidence="1">Uncharacterized protein</fullName>
    </submittedName>
</protein>
<proteinExistence type="predicted"/>
<accession>D4ZBR1</accession>
<dbReference type="EMBL" id="AP011177">
    <property type="protein sequence ID" value="BAJ03456.1"/>
    <property type="molecule type" value="Genomic_DNA"/>
</dbReference>
<reference evidence="2" key="1">
    <citation type="journal article" date="2010" name="Mol. Biosyst.">
        <title>Complete genome sequence and comparative analysis of Shewanella violacea, a psychrophilic and piezophilic bacterium from deep sea floor sediments.</title>
        <authorList>
            <person name="Aono E."/>
            <person name="Baba T."/>
            <person name="Ara T."/>
            <person name="Nishi T."/>
            <person name="Nakamichi T."/>
            <person name="Inamoto E."/>
            <person name="Toyonaga H."/>
            <person name="Hasegawa M."/>
            <person name="Takai Y."/>
            <person name="Okumura Y."/>
            <person name="Baba M."/>
            <person name="Tomita M."/>
            <person name="Kato C."/>
            <person name="Oshima T."/>
            <person name="Nakasone K."/>
            <person name="Mori H."/>
        </authorList>
    </citation>
    <scope>NUCLEOTIDE SEQUENCE [LARGE SCALE GENOMIC DNA]</scope>
    <source>
        <strain evidence="2">JCM 10179 / CIP 106290 / LMG 19151 / DSS12</strain>
    </source>
</reference>
<name>D4ZBR1_SHEVD</name>
<sequence length="35" mass="3862">MSMIAAMYTSMTIGLADKYLVSLSYRLVDKAKTST</sequence>
<dbReference type="STRING" id="637905.SVI_3485"/>
<organism evidence="1 2">
    <name type="scientific">Shewanella violacea (strain JCM 10179 / CIP 106290 / LMG 19151 / DSS12)</name>
    <dbReference type="NCBI Taxonomy" id="637905"/>
    <lineage>
        <taxon>Bacteria</taxon>
        <taxon>Pseudomonadati</taxon>
        <taxon>Pseudomonadota</taxon>
        <taxon>Gammaproteobacteria</taxon>
        <taxon>Alteromonadales</taxon>
        <taxon>Shewanellaceae</taxon>
        <taxon>Shewanella</taxon>
    </lineage>
</organism>
<dbReference type="KEGG" id="svo:SVI_3485"/>
<evidence type="ECO:0000313" key="1">
    <source>
        <dbReference type="EMBL" id="BAJ03456.1"/>
    </source>
</evidence>